<evidence type="ECO:0000313" key="2">
    <source>
        <dbReference type="Proteomes" id="UP000886520"/>
    </source>
</evidence>
<dbReference type="OrthoDB" id="1927356at2759"/>
<dbReference type="Proteomes" id="UP000886520">
    <property type="component" value="Chromosome 3"/>
</dbReference>
<dbReference type="Pfam" id="PF15305">
    <property type="entry name" value="IFT43"/>
    <property type="match status" value="1"/>
</dbReference>
<gene>
    <name evidence="1" type="ORF">GOP47_0003132</name>
</gene>
<dbReference type="InterPro" id="IPR029302">
    <property type="entry name" value="IFT43"/>
</dbReference>
<keyword evidence="2" id="KW-1185">Reference proteome</keyword>
<dbReference type="EMBL" id="JABFUD020000002">
    <property type="protein sequence ID" value="KAI5083389.1"/>
    <property type="molecule type" value="Genomic_DNA"/>
</dbReference>
<reference evidence="1" key="1">
    <citation type="submission" date="2021-01" db="EMBL/GenBank/DDBJ databases">
        <title>Adiantum capillus-veneris genome.</title>
        <authorList>
            <person name="Fang Y."/>
            <person name="Liao Q."/>
        </authorList>
    </citation>
    <scope>NUCLEOTIDE SEQUENCE</scope>
    <source>
        <strain evidence="1">H3</strain>
        <tissue evidence="1">Leaf</tissue>
    </source>
</reference>
<protein>
    <submittedName>
        <fullName evidence="1">Uncharacterized protein</fullName>
    </submittedName>
</protein>
<proteinExistence type="predicted"/>
<sequence length="125" mass="14230">MLRSASFGSLISRDKRDARLGQQMPRTASPIKTVECRGILVPESRLPVCLNEVPTTQRSNDVQKLPIVEELERENRHNLLYLFEGCVDLWPLTSVLSSASEVFEADLLWDHDSLLQEVQNNAFYS</sequence>
<evidence type="ECO:0000313" key="1">
    <source>
        <dbReference type="EMBL" id="KAI5083389.1"/>
    </source>
</evidence>
<accession>A0A9D4VC68</accession>
<dbReference type="GO" id="GO:0030991">
    <property type="term" value="C:intraciliary transport particle A"/>
    <property type="evidence" value="ECO:0007669"/>
    <property type="project" value="InterPro"/>
</dbReference>
<dbReference type="AlphaFoldDB" id="A0A9D4VC68"/>
<organism evidence="1 2">
    <name type="scientific">Adiantum capillus-veneris</name>
    <name type="common">Maidenhair fern</name>
    <dbReference type="NCBI Taxonomy" id="13818"/>
    <lineage>
        <taxon>Eukaryota</taxon>
        <taxon>Viridiplantae</taxon>
        <taxon>Streptophyta</taxon>
        <taxon>Embryophyta</taxon>
        <taxon>Tracheophyta</taxon>
        <taxon>Polypodiopsida</taxon>
        <taxon>Polypodiidae</taxon>
        <taxon>Polypodiales</taxon>
        <taxon>Pteridineae</taxon>
        <taxon>Pteridaceae</taxon>
        <taxon>Vittarioideae</taxon>
        <taxon>Adiantum</taxon>
    </lineage>
</organism>
<comment type="caution">
    <text evidence="1">The sequence shown here is derived from an EMBL/GenBank/DDBJ whole genome shotgun (WGS) entry which is preliminary data.</text>
</comment>
<name>A0A9D4VC68_ADICA</name>